<sequence length="365" mass="40026">MTIAAVDERLTLHPEEHRTSKDHRRTRHSSHQHKREHRRQHSKRKSNAKPGLKLKSSRTTPPKLDADAGNKMETIAANTTTAAAVLSVPTTTATVTMATIPPAANAATTSSSVIDTNTTTAAYTGSAYDPTATSSVPPTIGQPSSSPCPAQTLQSLQPLLFPDFRAILAARGLGSTPNTITGGFPAFPAPAPAFTPASAATMQVLPNRTSGTRAVASISPRIRDVSSPEQRGHSGTRHTNAQFSDLPSLRDPHQQRQRTIYPSVTKRCRKFSNNEGILPYTTSKGKSKLNMRQCTLCGAILSHPVSRHYKKTHPNYVFDNKHQYFPKPYYYYTEKARERCPKELQPPKELEDSVIGYSSEFVGYH</sequence>
<name>A0A9N9WGR8_9NEOP</name>
<protein>
    <submittedName>
        <fullName evidence="2">Uncharacterized protein</fullName>
    </submittedName>
</protein>
<dbReference type="Proteomes" id="UP001153714">
    <property type="component" value="Chromosome 20"/>
</dbReference>
<gene>
    <name evidence="2" type="ORF">DIATSA_LOCUS7853</name>
</gene>
<proteinExistence type="predicted"/>
<reference evidence="2" key="1">
    <citation type="submission" date="2021-12" db="EMBL/GenBank/DDBJ databases">
        <authorList>
            <person name="King R."/>
        </authorList>
    </citation>
    <scope>NUCLEOTIDE SEQUENCE</scope>
</reference>
<feature type="region of interest" description="Disordered" evidence="1">
    <location>
        <begin position="1"/>
        <end position="69"/>
    </location>
</feature>
<feature type="compositionally biased region" description="Basic residues" evidence="1">
    <location>
        <begin position="20"/>
        <end position="47"/>
    </location>
</feature>
<evidence type="ECO:0000313" key="2">
    <source>
        <dbReference type="EMBL" id="CAG9790183.1"/>
    </source>
</evidence>
<feature type="compositionally biased region" description="Basic and acidic residues" evidence="1">
    <location>
        <begin position="222"/>
        <end position="232"/>
    </location>
</feature>
<dbReference type="EMBL" id="OU893351">
    <property type="protein sequence ID" value="CAG9790183.1"/>
    <property type="molecule type" value="Genomic_DNA"/>
</dbReference>
<evidence type="ECO:0000313" key="3">
    <source>
        <dbReference type="Proteomes" id="UP001153714"/>
    </source>
</evidence>
<feature type="region of interest" description="Disordered" evidence="1">
    <location>
        <begin position="222"/>
        <end position="257"/>
    </location>
</feature>
<reference evidence="2" key="2">
    <citation type="submission" date="2022-10" db="EMBL/GenBank/DDBJ databases">
        <authorList>
            <consortium name="ENA_rothamsted_submissions"/>
            <consortium name="culmorum"/>
            <person name="King R."/>
        </authorList>
    </citation>
    <scope>NUCLEOTIDE SEQUENCE</scope>
</reference>
<accession>A0A9N9WGR8</accession>
<organism evidence="2 3">
    <name type="scientific">Diatraea saccharalis</name>
    <name type="common">sugarcane borer</name>
    <dbReference type="NCBI Taxonomy" id="40085"/>
    <lineage>
        <taxon>Eukaryota</taxon>
        <taxon>Metazoa</taxon>
        <taxon>Ecdysozoa</taxon>
        <taxon>Arthropoda</taxon>
        <taxon>Hexapoda</taxon>
        <taxon>Insecta</taxon>
        <taxon>Pterygota</taxon>
        <taxon>Neoptera</taxon>
        <taxon>Endopterygota</taxon>
        <taxon>Lepidoptera</taxon>
        <taxon>Glossata</taxon>
        <taxon>Ditrysia</taxon>
        <taxon>Pyraloidea</taxon>
        <taxon>Crambidae</taxon>
        <taxon>Crambinae</taxon>
        <taxon>Diatraea</taxon>
    </lineage>
</organism>
<keyword evidence="3" id="KW-1185">Reference proteome</keyword>
<evidence type="ECO:0000256" key="1">
    <source>
        <dbReference type="SAM" id="MobiDB-lite"/>
    </source>
</evidence>
<feature type="compositionally biased region" description="Basic and acidic residues" evidence="1">
    <location>
        <begin position="1"/>
        <end position="19"/>
    </location>
</feature>
<dbReference type="AlphaFoldDB" id="A0A9N9WGR8"/>